<evidence type="ECO:0000313" key="13">
    <source>
        <dbReference type="Proteomes" id="UP000244934"/>
    </source>
</evidence>
<name>A0A2R8CPW7_9GAMM</name>
<dbReference type="InterPro" id="IPR055348">
    <property type="entry name" value="DctQ"/>
</dbReference>
<dbReference type="PANTHER" id="PTHR35011">
    <property type="entry name" value="2,3-DIKETO-L-GULONATE TRAP TRANSPORTER SMALL PERMEASE PROTEIN YIAM"/>
    <property type="match status" value="1"/>
</dbReference>
<evidence type="ECO:0000256" key="5">
    <source>
        <dbReference type="ARBA" id="ARBA00022692"/>
    </source>
</evidence>
<protein>
    <recommendedName>
        <fullName evidence="9">TRAP transporter small permease protein</fullName>
    </recommendedName>
</protein>
<evidence type="ECO:0000256" key="8">
    <source>
        <dbReference type="ARBA" id="ARBA00038436"/>
    </source>
</evidence>
<evidence type="ECO:0000256" key="6">
    <source>
        <dbReference type="ARBA" id="ARBA00022989"/>
    </source>
</evidence>
<evidence type="ECO:0000256" key="4">
    <source>
        <dbReference type="ARBA" id="ARBA00022519"/>
    </source>
</evidence>
<evidence type="ECO:0000256" key="2">
    <source>
        <dbReference type="ARBA" id="ARBA00022448"/>
    </source>
</evidence>
<dbReference type="Proteomes" id="UP000244934">
    <property type="component" value="Unassembled WGS sequence"/>
</dbReference>
<dbReference type="InterPro" id="IPR007387">
    <property type="entry name" value="TRAP_DctQ"/>
</dbReference>
<evidence type="ECO:0000256" key="7">
    <source>
        <dbReference type="ARBA" id="ARBA00023136"/>
    </source>
</evidence>
<proteinExistence type="inferred from homology"/>
<dbReference type="PANTHER" id="PTHR35011:SF2">
    <property type="entry name" value="2,3-DIKETO-L-GULONATE TRAP TRANSPORTER SMALL PERMEASE PROTEIN YIAM"/>
    <property type="match status" value="1"/>
</dbReference>
<dbReference type="AlphaFoldDB" id="A0A2R8CPW7"/>
<evidence type="ECO:0000256" key="9">
    <source>
        <dbReference type="RuleBase" id="RU369079"/>
    </source>
</evidence>
<dbReference type="EMBL" id="ONZI01000004">
    <property type="protein sequence ID" value="SPJ34947.1"/>
    <property type="molecule type" value="Genomic_DNA"/>
</dbReference>
<evidence type="ECO:0000256" key="3">
    <source>
        <dbReference type="ARBA" id="ARBA00022475"/>
    </source>
</evidence>
<feature type="transmembrane region" description="Helical" evidence="9">
    <location>
        <begin position="46"/>
        <end position="64"/>
    </location>
</feature>
<accession>A0A2R8CPW7</accession>
<keyword evidence="13" id="KW-1185">Reference proteome</keyword>
<organism evidence="12 13">
    <name type="scientific">Kushneria phyllosphaerae</name>
    <dbReference type="NCBI Taxonomy" id="2100822"/>
    <lineage>
        <taxon>Bacteria</taxon>
        <taxon>Pseudomonadati</taxon>
        <taxon>Pseudomonadota</taxon>
        <taxon>Gammaproteobacteria</taxon>
        <taxon>Oceanospirillales</taxon>
        <taxon>Halomonadaceae</taxon>
        <taxon>Kushneria</taxon>
    </lineage>
</organism>
<keyword evidence="3" id="KW-1003">Cell membrane</keyword>
<comment type="similarity">
    <text evidence="8 9">Belongs to the TRAP transporter small permease family.</text>
</comment>
<evidence type="ECO:0000256" key="1">
    <source>
        <dbReference type="ARBA" id="ARBA00004429"/>
    </source>
</evidence>
<evidence type="ECO:0000313" key="12">
    <source>
        <dbReference type="EMBL" id="SPJ34947.1"/>
    </source>
</evidence>
<keyword evidence="5 9" id="KW-0812">Transmembrane</keyword>
<keyword evidence="2 9" id="KW-0813">Transport</keyword>
<dbReference type="GO" id="GO:0005886">
    <property type="term" value="C:plasma membrane"/>
    <property type="evidence" value="ECO:0007669"/>
    <property type="project" value="UniProtKB-SubCell"/>
</dbReference>
<keyword evidence="4 9" id="KW-0997">Cell inner membrane</keyword>
<comment type="subcellular location">
    <subcellularLocation>
        <location evidence="1 9">Cell inner membrane</location>
        <topology evidence="1 9">Multi-pass membrane protein</topology>
    </subcellularLocation>
</comment>
<feature type="domain" description="Tripartite ATP-independent periplasmic transporters DctQ component" evidence="11">
    <location>
        <begin position="22"/>
        <end position="143"/>
    </location>
</feature>
<evidence type="ECO:0000259" key="11">
    <source>
        <dbReference type="Pfam" id="PF04290"/>
    </source>
</evidence>
<evidence type="ECO:0000256" key="10">
    <source>
        <dbReference type="SAM" id="MobiDB-lite"/>
    </source>
</evidence>
<dbReference type="Pfam" id="PF04290">
    <property type="entry name" value="DctQ"/>
    <property type="match status" value="1"/>
</dbReference>
<feature type="transmembrane region" description="Helical" evidence="9">
    <location>
        <begin position="85"/>
        <end position="106"/>
    </location>
</feature>
<keyword evidence="7 9" id="KW-0472">Membrane</keyword>
<feature type="transmembrane region" description="Helical" evidence="9">
    <location>
        <begin position="12"/>
        <end position="34"/>
    </location>
</feature>
<comment type="subunit">
    <text evidence="9">The complex comprises the extracytoplasmic solute receptor protein and the two transmembrane proteins.</text>
</comment>
<feature type="region of interest" description="Disordered" evidence="10">
    <location>
        <begin position="151"/>
        <end position="180"/>
    </location>
</feature>
<comment type="function">
    <text evidence="9">Part of the tripartite ATP-independent periplasmic (TRAP) transport system.</text>
</comment>
<feature type="transmembrane region" description="Helical" evidence="9">
    <location>
        <begin position="126"/>
        <end position="147"/>
    </location>
</feature>
<keyword evidence="6 9" id="KW-1133">Transmembrane helix</keyword>
<dbReference type="GO" id="GO:0015740">
    <property type="term" value="P:C4-dicarboxylate transport"/>
    <property type="evidence" value="ECO:0007669"/>
    <property type="project" value="TreeGrafter"/>
</dbReference>
<reference evidence="13" key="1">
    <citation type="submission" date="2018-03" db="EMBL/GenBank/DDBJ databases">
        <authorList>
            <person name="Navarro De La Torre S."/>
        </authorList>
    </citation>
    <scope>NUCLEOTIDE SEQUENCE [LARGE SCALE GENOMIC DNA]</scope>
    <source>
        <strain evidence="13">EAod3</strain>
    </source>
</reference>
<feature type="compositionally biased region" description="Polar residues" evidence="10">
    <location>
        <begin position="171"/>
        <end position="180"/>
    </location>
</feature>
<sequence length="180" mass="19482">MTILRGMWRSIEWLIVALMTAMMVLVFFNVVLRYGFSSGLRSGIELSRLGFVWVVMLGASLCLKDGEHLAVAEFFDRLPALVRSIIARLLWIVILGASIMLVMGCWKQTLANWHNISPLTGLPTALFYLAGVVAGTLMSITSTIGLLRPGPGRAPGEQGGDGHSLAVDEATPSSNGEHRS</sequence>
<dbReference type="RefSeq" id="WP_207771487.1">
    <property type="nucleotide sequence ID" value="NZ_ONZI01000004.1"/>
</dbReference>
<gene>
    <name evidence="12" type="primary">yiaM</name>
    <name evidence="12" type="ORF">KSP9073_02996</name>
</gene>
<dbReference type="GO" id="GO:0022857">
    <property type="term" value="F:transmembrane transporter activity"/>
    <property type="evidence" value="ECO:0007669"/>
    <property type="project" value="UniProtKB-UniRule"/>
</dbReference>